<organism evidence="2 3">
    <name type="scientific">Bradyrhizobium centrolobii</name>
    <dbReference type="NCBI Taxonomy" id="1505087"/>
    <lineage>
        <taxon>Bacteria</taxon>
        <taxon>Pseudomonadati</taxon>
        <taxon>Pseudomonadota</taxon>
        <taxon>Alphaproteobacteria</taxon>
        <taxon>Hyphomicrobiales</taxon>
        <taxon>Nitrobacteraceae</taxon>
        <taxon>Bradyrhizobium</taxon>
    </lineage>
</organism>
<feature type="coiled-coil region" evidence="1">
    <location>
        <begin position="8"/>
        <end position="35"/>
    </location>
</feature>
<dbReference type="STRING" id="1505087.AYJ54_07890"/>
<protein>
    <submittedName>
        <fullName evidence="2">Uncharacterized protein</fullName>
    </submittedName>
</protein>
<dbReference type="EMBL" id="LUUB01000045">
    <property type="protein sequence ID" value="OAF11772.1"/>
    <property type="molecule type" value="Genomic_DNA"/>
</dbReference>
<name>A0A176YYB4_9BRAD</name>
<accession>A0A176YYB4</accession>
<dbReference type="RefSeq" id="WP_063699193.1">
    <property type="nucleotide sequence ID" value="NZ_LUUB01000045.1"/>
</dbReference>
<gene>
    <name evidence="2" type="ORF">AYJ54_07890</name>
</gene>
<keyword evidence="1" id="KW-0175">Coiled coil</keyword>
<proteinExistence type="predicted"/>
<sequence>MTNRETAIIGLKREIKTVRATARDLKEQNEKWRKVCTTLRGLAGLDDAQFRNLLKAEALPVE</sequence>
<dbReference type="Proteomes" id="UP000076959">
    <property type="component" value="Unassembled WGS sequence"/>
</dbReference>
<evidence type="ECO:0000313" key="2">
    <source>
        <dbReference type="EMBL" id="OAF11772.1"/>
    </source>
</evidence>
<reference evidence="2 3" key="1">
    <citation type="submission" date="2016-03" db="EMBL/GenBank/DDBJ databases">
        <title>Draft Genome Sequence of the Strain BR 10245 (Bradyrhizobium sp.) isolated from nodules of Centrolobium paraense.</title>
        <authorList>
            <person name="Simoes-Araujo J.L.Sr."/>
            <person name="Barauna A.C."/>
            <person name="Silva K."/>
            <person name="Zilli J.E."/>
        </authorList>
    </citation>
    <scope>NUCLEOTIDE SEQUENCE [LARGE SCALE GENOMIC DNA]</scope>
    <source>
        <strain evidence="2 3">BR 10245</strain>
    </source>
</reference>
<keyword evidence="3" id="KW-1185">Reference proteome</keyword>
<evidence type="ECO:0000313" key="3">
    <source>
        <dbReference type="Proteomes" id="UP000076959"/>
    </source>
</evidence>
<evidence type="ECO:0000256" key="1">
    <source>
        <dbReference type="SAM" id="Coils"/>
    </source>
</evidence>
<comment type="caution">
    <text evidence="2">The sequence shown here is derived from an EMBL/GenBank/DDBJ whole genome shotgun (WGS) entry which is preliminary data.</text>
</comment>
<dbReference type="OrthoDB" id="8244683at2"/>
<dbReference type="AlphaFoldDB" id="A0A176YYB4"/>